<evidence type="ECO:0000313" key="2">
    <source>
        <dbReference type="Proteomes" id="UP000789396"/>
    </source>
</evidence>
<reference evidence="1" key="1">
    <citation type="submission" date="2021-06" db="EMBL/GenBank/DDBJ databases">
        <authorList>
            <person name="Kallberg Y."/>
            <person name="Tangrot J."/>
            <person name="Rosling A."/>
        </authorList>
    </citation>
    <scope>NUCLEOTIDE SEQUENCE</scope>
    <source>
        <strain evidence="1">IN212</strain>
    </source>
</reference>
<feature type="non-terminal residue" evidence="1">
    <location>
        <position position="183"/>
    </location>
</feature>
<dbReference type="Proteomes" id="UP000789396">
    <property type="component" value="Unassembled WGS sequence"/>
</dbReference>
<dbReference type="OrthoDB" id="270318at2759"/>
<evidence type="ECO:0000313" key="1">
    <source>
        <dbReference type="EMBL" id="CAG8463299.1"/>
    </source>
</evidence>
<gene>
    <name evidence="1" type="ORF">RFULGI_LOCUS780</name>
</gene>
<name>A0A9N8YZR1_9GLOM</name>
<dbReference type="EMBL" id="CAJVPZ010000382">
    <property type="protein sequence ID" value="CAG8463299.1"/>
    <property type="molecule type" value="Genomic_DNA"/>
</dbReference>
<organism evidence="1 2">
    <name type="scientific">Racocetra fulgida</name>
    <dbReference type="NCBI Taxonomy" id="60492"/>
    <lineage>
        <taxon>Eukaryota</taxon>
        <taxon>Fungi</taxon>
        <taxon>Fungi incertae sedis</taxon>
        <taxon>Mucoromycota</taxon>
        <taxon>Glomeromycotina</taxon>
        <taxon>Glomeromycetes</taxon>
        <taxon>Diversisporales</taxon>
        <taxon>Gigasporaceae</taxon>
        <taxon>Racocetra</taxon>
    </lineage>
</organism>
<proteinExistence type="predicted"/>
<dbReference type="AlphaFoldDB" id="A0A9N8YZR1"/>
<sequence length="183" mass="20820">SELLYPEPRMKYIAPDDVLDCPWCPNERQQKSHATIEKIINASSVAVVQPRIAPHKHNLQNLNPKDHIGEIISAILISKSVTIIKLLKEIEYPRIPEINDAVIKSVLLKTFQQTPPGIETITLVLKELISLGFNLHYKLIDNILVDFLTQFQNHLDTIMILVELLREIKGESLDNFMNKVLAA</sequence>
<accession>A0A9N8YZR1</accession>
<comment type="caution">
    <text evidence="1">The sequence shown here is derived from an EMBL/GenBank/DDBJ whole genome shotgun (WGS) entry which is preliminary data.</text>
</comment>
<keyword evidence="2" id="KW-1185">Reference proteome</keyword>
<protein>
    <submittedName>
        <fullName evidence="1">10864_t:CDS:1</fullName>
    </submittedName>
</protein>